<dbReference type="EC" id="3.1.-.-" evidence="8"/>
<dbReference type="SUPFAM" id="SSF88723">
    <property type="entry name" value="PIN domain-like"/>
    <property type="match status" value="1"/>
</dbReference>
<organism evidence="10 11">
    <name type="scientific">Mycetohabitans endofungorum</name>
    <dbReference type="NCBI Taxonomy" id="417203"/>
    <lineage>
        <taxon>Bacteria</taxon>
        <taxon>Pseudomonadati</taxon>
        <taxon>Pseudomonadota</taxon>
        <taxon>Betaproteobacteria</taxon>
        <taxon>Burkholderiales</taxon>
        <taxon>Burkholderiaceae</taxon>
        <taxon>Mycetohabitans</taxon>
    </lineage>
</organism>
<dbReference type="RefSeq" id="WP_104077411.1">
    <property type="nucleotide sequence ID" value="NZ_CP062179.1"/>
</dbReference>
<dbReference type="OrthoDB" id="9804823at2"/>
<keyword evidence="4 8" id="KW-0479">Metal-binding</keyword>
<keyword evidence="3 8" id="KW-0540">Nuclease</keyword>
<name>A0A2P5KAM3_9BURK</name>
<comment type="function">
    <text evidence="8">Toxic component of a toxin-antitoxin (TA) system. An RNase.</text>
</comment>
<evidence type="ECO:0000313" key="11">
    <source>
        <dbReference type="Proteomes" id="UP000243096"/>
    </source>
</evidence>
<keyword evidence="8" id="KW-0800">Toxin</keyword>
<comment type="similarity">
    <text evidence="7 8">Belongs to the PINc/VapC protein family.</text>
</comment>
<dbReference type="InterPro" id="IPR029060">
    <property type="entry name" value="PIN-like_dom_sf"/>
</dbReference>
<dbReference type="PANTHER" id="PTHR33653:SF1">
    <property type="entry name" value="RIBONUCLEASE VAPC2"/>
    <property type="match status" value="1"/>
</dbReference>
<comment type="cofactor">
    <cofactor evidence="1 8">
        <name>Mg(2+)</name>
        <dbReference type="ChEBI" id="CHEBI:18420"/>
    </cofactor>
</comment>
<reference evidence="10 11" key="1">
    <citation type="submission" date="2018-01" db="EMBL/GenBank/DDBJ databases">
        <title>Genomic Encyclopedia of Type Strains, Phase III (KMG-III): the genomes of soil and plant-associated and newly described type strains.</title>
        <authorList>
            <person name="Whitman W."/>
        </authorList>
    </citation>
    <scope>NUCLEOTIDE SEQUENCE [LARGE SCALE GENOMIC DNA]</scope>
    <source>
        <strain evidence="10 11">HKI456</strain>
    </source>
</reference>
<dbReference type="HAMAP" id="MF_00265">
    <property type="entry name" value="VapC_Nob1"/>
    <property type="match status" value="1"/>
</dbReference>
<dbReference type="InterPro" id="IPR050556">
    <property type="entry name" value="Type_II_TA_system_RNase"/>
</dbReference>
<evidence type="ECO:0000256" key="3">
    <source>
        <dbReference type="ARBA" id="ARBA00022722"/>
    </source>
</evidence>
<keyword evidence="5 8" id="KW-0378">Hydrolase</keyword>
<feature type="binding site" evidence="8">
    <location>
        <position position="104"/>
    </location>
    <ligand>
        <name>Mg(2+)</name>
        <dbReference type="ChEBI" id="CHEBI:18420"/>
    </ligand>
</feature>
<keyword evidence="6 8" id="KW-0460">Magnesium</keyword>
<feature type="domain" description="PIN" evidence="9">
    <location>
        <begin position="3"/>
        <end position="122"/>
    </location>
</feature>
<evidence type="ECO:0000256" key="5">
    <source>
        <dbReference type="ARBA" id="ARBA00022801"/>
    </source>
</evidence>
<dbReference type="GO" id="GO:0000287">
    <property type="term" value="F:magnesium ion binding"/>
    <property type="evidence" value="ECO:0007669"/>
    <property type="project" value="UniProtKB-UniRule"/>
</dbReference>
<sequence>MFVLDTNVVSELRKVRADRADPNVAVWSATVDASELFVSAITIMELETGVLQIERRDPVQGAALKAWLDGRVLPEFTERILPIDTAVAQRCARLHVPDRRSERDALIAATALVHGMTVVTRNVAGFVETGVSVVNPWDAPKSLCELALPTGVRFDQQQR</sequence>
<protein>
    <recommendedName>
        <fullName evidence="8">Ribonuclease VapC</fullName>
        <shortName evidence="8">RNase VapC</shortName>
        <ecNumber evidence="8">3.1.-.-</ecNumber>
    </recommendedName>
    <alternativeName>
        <fullName evidence="8">Toxin VapC</fullName>
    </alternativeName>
</protein>
<dbReference type="Pfam" id="PF01850">
    <property type="entry name" value="PIN"/>
    <property type="match status" value="1"/>
</dbReference>
<dbReference type="AlphaFoldDB" id="A0A2P5KAM3"/>
<gene>
    <name evidence="8" type="primary">vapC</name>
    <name evidence="10" type="ORF">B0O95_106138</name>
</gene>
<evidence type="ECO:0000256" key="7">
    <source>
        <dbReference type="ARBA" id="ARBA00038093"/>
    </source>
</evidence>
<dbReference type="GO" id="GO:0004540">
    <property type="term" value="F:RNA nuclease activity"/>
    <property type="evidence" value="ECO:0007669"/>
    <property type="project" value="InterPro"/>
</dbReference>
<evidence type="ECO:0000256" key="1">
    <source>
        <dbReference type="ARBA" id="ARBA00001946"/>
    </source>
</evidence>
<dbReference type="Gene3D" id="3.40.50.1010">
    <property type="entry name" value="5'-nuclease"/>
    <property type="match status" value="1"/>
</dbReference>
<feature type="binding site" evidence="8">
    <location>
        <position position="5"/>
    </location>
    <ligand>
        <name>Mg(2+)</name>
        <dbReference type="ChEBI" id="CHEBI:18420"/>
    </ligand>
</feature>
<proteinExistence type="inferred from homology"/>
<evidence type="ECO:0000313" key="10">
    <source>
        <dbReference type="EMBL" id="PPB83747.1"/>
    </source>
</evidence>
<dbReference type="InterPro" id="IPR022907">
    <property type="entry name" value="VapC_family"/>
</dbReference>
<dbReference type="Proteomes" id="UP000243096">
    <property type="component" value="Unassembled WGS sequence"/>
</dbReference>
<evidence type="ECO:0000256" key="6">
    <source>
        <dbReference type="ARBA" id="ARBA00022842"/>
    </source>
</evidence>
<keyword evidence="11" id="KW-1185">Reference proteome</keyword>
<accession>A0A2P5KAM3</accession>
<dbReference type="CDD" id="cd18746">
    <property type="entry name" value="PIN_VapC4-5_FitB-like"/>
    <property type="match status" value="1"/>
</dbReference>
<evidence type="ECO:0000256" key="8">
    <source>
        <dbReference type="HAMAP-Rule" id="MF_00265"/>
    </source>
</evidence>
<dbReference type="PANTHER" id="PTHR33653">
    <property type="entry name" value="RIBONUCLEASE VAPC2"/>
    <property type="match status" value="1"/>
</dbReference>
<dbReference type="InterPro" id="IPR002716">
    <property type="entry name" value="PIN_dom"/>
</dbReference>
<dbReference type="GO" id="GO:0090729">
    <property type="term" value="F:toxin activity"/>
    <property type="evidence" value="ECO:0007669"/>
    <property type="project" value="UniProtKB-KW"/>
</dbReference>
<evidence type="ECO:0000256" key="4">
    <source>
        <dbReference type="ARBA" id="ARBA00022723"/>
    </source>
</evidence>
<comment type="caution">
    <text evidence="10">The sequence shown here is derived from an EMBL/GenBank/DDBJ whole genome shotgun (WGS) entry which is preliminary data.</text>
</comment>
<evidence type="ECO:0000259" key="9">
    <source>
        <dbReference type="Pfam" id="PF01850"/>
    </source>
</evidence>
<dbReference type="EMBL" id="PRDW01000006">
    <property type="protein sequence ID" value="PPB83747.1"/>
    <property type="molecule type" value="Genomic_DNA"/>
</dbReference>
<dbReference type="GO" id="GO:0016787">
    <property type="term" value="F:hydrolase activity"/>
    <property type="evidence" value="ECO:0007669"/>
    <property type="project" value="UniProtKB-KW"/>
</dbReference>
<keyword evidence="2 8" id="KW-1277">Toxin-antitoxin system</keyword>
<evidence type="ECO:0000256" key="2">
    <source>
        <dbReference type="ARBA" id="ARBA00022649"/>
    </source>
</evidence>